<gene>
    <name evidence="1" type="ORF">MNEG_5915</name>
</gene>
<keyword evidence="2" id="KW-1185">Reference proteome</keyword>
<dbReference type="AlphaFoldDB" id="A0A0D2MFZ4"/>
<evidence type="ECO:0000313" key="1">
    <source>
        <dbReference type="EMBL" id="KIZ02045.1"/>
    </source>
</evidence>
<dbReference type="EMBL" id="KK101135">
    <property type="protein sequence ID" value="KIZ02045.1"/>
    <property type="molecule type" value="Genomic_DNA"/>
</dbReference>
<organism evidence="1 2">
    <name type="scientific">Monoraphidium neglectum</name>
    <dbReference type="NCBI Taxonomy" id="145388"/>
    <lineage>
        <taxon>Eukaryota</taxon>
        <taxon>Viridiplantae</taxon>
        <taxon>Chlorophyta</taxon>
        <taxon>core chlorophytes</taxon>
        <taxon>Chlorophyceae</taxon>
        <taxon>CS clade</taxon>
        <taxon>Sphaeropleales</taxon>
        <taxon>Selenastraceae</taxon>
        <taxon>Monoraphidium</taxon>
    </lineage>
</organism>
<dbReference type="RefSeq" id="XP_013901064.1">
    <property type="nucleotide sequence ID" value="XM_014045610.1"/>
</dbReference>
<reference evidence="1 2" key="1">
    <citation type="journal article" date="2013" name="BMC Genomics">
        <title>Reconstruction of the lipid metabolism for the microalga Monoraphidium neglectum from its genome sequence reveals characteristics suitable for biofuel production.</title>
        <authorList>
            <person name="Bogen C."/>
            <person name="Al-Dilaimi A."/>
            <person name="Albersmeier A."/>
            <person name="Wichmann J."/>
            <person name="Grundmann M."/>
            <person name="Rupp O."/>
            <person name="Lauersen K.J."/>
            <person name="Blifernez-Klassen O."/>
            <person name="Kalinowski J."/>
            <person name="Goesmann A."/>
            <person name="Mussgnug J.H."/>
            <person name="Kruse O."/>
        </authorList>
    </citation>
    <scope>NUCLEOTIDE SEQUENCE [LARGE SCALE GENOMIC DNA]</scope>
    <source>
        <strain evidence="1 2">SAG 48.87</strain>
    </source>
</reference>
<accession>A0A0D2MFZ4</accession>
<dbReference type="GeneID" id="25738792"/>
<dbReference type="Proteomes" id="UP000054498">
    <property type="component" value="Unassembled WGS sequence"/>
</dbReference>
<protein>
    <submittedName>
        <fullName evidence="1">Uncharacterized protein</fullName>
    </submittedName>
</protein>
<dbReference type="Gene3D" id="1.20.5.1700">
    <property type="match status" value="1"/>
</dbReference>
<proteinExistence type="predicted"/>
<name>A0A0D2MFZ4_9CHLO</name>
<dbReference type="KEGG" id="mng:MNEG_5915"/>
<sequence>MDQLCSALLAPANATVDSKDPTTLQYGCGVATVAQVNKVSNDLAALEPKLNAVAAQASSVSSAQAANNQTAVLRAEMDALRAAIEAFKGNSQAAVAALTAQVQQLKGNATNSTDPAVAQQIAALAAADTRTAQKLALLDAADQTAAQGIAALNATLAAVKSAQEADAAAISLANATVESVKSTATRGAADIASVNASLTGLAATVANVSGIDFSIYAKTADLVNLNAVTLGGVPAAQYLRLRVVLYRESDTLRDGNLGGRFPTARLLSL</sequence>
<evidence type="ECO:0000313" key="2">
    <source>
        <dbReference type="Proteomes" id="UP000054498"/>
    </source>
</evidence>